<dbReference type="GO" id="GO:0046103">
    <property type="term" value="P:inosine biosynthetic process"/>
    <property type="evidence" value="ECO:0007669"/>
    <property type="project" value="TreeGrafter"/>
</dbReference>
<dbReference type="InterPro" id="IPR001365">
    <property type="entry name" value="A_deaminase_dom"/>
</dbReference>
<evidence type="ECO:0000256" key="4">
    <source>
        <dbReference type="ARBA" id="ARBA00022723"/>
    </source>
</evidence>
<keyword evidence="9" id="KW-1185">Reference proteome</keyword>
<feature type="domain" description="Adenosine deaminase" evidence="7">
    <location>
        <begin position="83"/>
        <end position="415"/>
    </location>
</feature>
<dbReference type="GO" id="GO:0046872">
    <property type="term" value="F:metal ion binding"/>
    <property type="evidence" value="ECO:0007669"/>
    <property type="project" value="UniProtKB-KW"/>
</dbReference>
<dbReference type="PANTHER" id="PTHR11409">
    <property type="entry name" value="ADENOSINE DEAMINASE"/>
    <property type="match status" value="1"/>
</dbReference>
<dbReference type="PANTHER" id="PTHR11409:SF43">
    <property type="entry name" value="ADENOSINE DEAMINASE"/>
    <property type="match status" value="1"/>
</dbReference>
<dbReference type="FunFam" id="3.20.20.140:FF:000057">
    <property type="entry name" value="Adenosine deaminase"/>
    <property type="match status" value="1"/>
</dbReference>
<comment type="cofactor">
    <cofactor evidence="1">
        <name>Zn(2+)</name>
        <dbReference type="ChEBI" id="CHEBI:29105"/>
    </cofactor>
</comment>
<dbReference type="GO" id="GO:0060169">
    <property type="term" value="P:negative regulation of adenosine receptor signaling pathway"/>
    <property type="evidence" value="ECO:0007669"/>
    <property type="project" value="TreeGrafter"/>
</dbReference>
<gene>
    <name evidence="8" type="ORF">PFISCL1PPCAC_17304</name>
</gene>
<dbReference type="Gene3D" id="3.20.20.140">
    <property type="entry name" value="Metal-dependent hydrolases"/>
    <property type="match status" value="1"/>
</dbReference>
<dbReference type="AlphaFoldDB" id="A0AAV5W7E4"/>
<dbReference type="GO" id="GO:0004000">
    <property type="term" value="F:adenosine deaminase activity"/>
    <property type="evidence" value="ECO:0007669"/>
    <property type="project" value="UniProtKB-ARBA"/>
</dbReference>
<dbReference type="GO" id="GO:0009897">
    <property type="term" value="C:external side of plasma membrane"/>
    <property type="evidence" value="ECO:0007669"/>
    <property type="project" value="TreeGrafter"/>
</dbReference>
<evidence type="ECO:0000256" key="2">
    <source>
        <dbReference type="ARBA" id="ARBA00006676"/>
    </source>
</evidence>
<evidence type="ECO:0000259" key="7">
    <source>
        <dbReference type="Pfam" id="PF00962"/>
    </source>
</evidence>
<evidence type="ECO:0000256" key="6">
    <source>
        <dbReference type="ARBA" id="ARBA00022833"/>
    </source>
</evidence>
<accession>A0AAV5W7E4</accession>
<protein>
    <recommendedName>
        <fullName evidence="3">adenosine deaminase</fullName>
        <ecNumber evidence="3">3.5.4.4</ecNumber>
    </recommendedName>
</protein>
<evidence type="ECO:0000256" key="1">
    <source>
        <dbReference type="ARBA" id="ARBA00001947"/>
    </source>
</evidence>
<reference evidence="8" key="1">
    <citation type="submission" date="2023-10" db="EMBL/GenBank/DDBJ databases">
        <title>Genome assembly of Pristionchus species.</title>
        <authorList>
            <person name="Yoshida K."/>
            <person name="Sommer R.J."/>
        </authorList>
    </citation>
    <scope>NUCLEOTIDE SEQUENCE</scope>
    <source>
        <strain evidence="8">RS5133</strain>
    </source>
</reference>
<keyword evidence="4" id="KW-0479">Metal-binding</keyword>
<dbReference type="GO" id="GO:0006154">
    <property type="term" value="P:adenosine catabolic process"/>
    <property type="evidence" value="ECO:0007669"/>
    <property type="project" value="TreeGrafter"/>
</dbReference>
<dbReference type="GO" id="GO:0043103">
    <property type="term" value="P:hypoxanthine salvage"/>
    <property type="evidence" value="ECO:0007669"/>
    <property type="project" value="TreeGrafter"/>
</dbReference>
<dbReference type="NCBIfam" id="TIGR01430">
    <property type="entry name" value="aden_deam"/>
    <property type="match status" value="1"/>
</dbReference>
<evidence type="ECO:0000313" key="9">
    <source>
        <dbReference type="Proteomes" id="UP001432322"/>
    </source>
</evidence>
<dbReference type="SUPFAM" id="SSF51556">
    <property type="entry name" value="Metallo-dependent hydrolases"/>
    <property type="match status" value="1"/>
</dbReference>
<comment type="caution">
    <text evidence="8">The sequence shown here is derived from an EMBL/GenBank/DDBJ whole genome shotgun (WGS) entry which is preliminary data.</text>
</comment>
<evidence type="ECO:0000256" key="3">
    <source>
        <dbReference type="ARBA" id="ARBA00012784"/>
    </source>
</evidence>
<evidence type="ECO:0000313" key="8">
    <source>
        <dbReference type="EMBL" id="GMT26007.1"/>
    </source>
</evidence>
<dbReference type="Pfam" id="PF00962">
    <property type="entry name" value="A_deaminase"/>
    <property type="match status" value="1"/>
</dbReference>
<proteinExistence type="inferred from homology"/>
<dbReference type="InterPro" id="IPR006330">
    <property type="entry name" value="Ado/ade_deaminase"/>
</dbReference>
<sequence length="421" mass="46875">MISPFTLFVPSFLTILYLTALKWSGRDLHQEWIDASLNRREMHSAILLGCLLAVVSSVDGAVFRMNQSRPLQSTKMADQYSFPKIELHLHLDGSIRFETLLDLSKKKGIPMGNATTVPELKKLLITDTPKNLSAVLQAFEIFLPVITNDLDAMERIAYELCEDQAKQGVVYFEARYAPHPLINDKSSLTARQVVEAVSRGLRRGKTDFGVDSRQILCMICGLPQFNWELLELVETCGELGVVGLDVAGSASGADEKYEQSVVEVFQAAHKKGIHRTAHAGEAGGAKEVLNALNEMYAERIGHGYRILRDEEAYRQNFLVERRAHLEACPYSSVMTGAVVPEWNRHPIKKWADDGADFSISRDDPTCFDNTPKSEMALAHEKIGLTIHQLWQAQLNAAKASFAEEPLKSEIIAKVKAGEPPQ</sequence>
<keyword evidence="5" id="KW-0378">Hydrolase</keyword>
<dbReference type="EMBL" id="BTSY01000004">
    <property type="protein sequence ID" value="GMT26007.1"/>
    <property type="molecule type" value="Genomic_DNA"/>
</dbReference>
<comment type="similarity">
    <text evidence="2">Belongs to the metallo-dependent hydrolases superfamily. Adenosine and AMP deaminases family.</text>
</comment>
<dbReference type="EC" id="3.5.4.4" evidence="3"/>
<evidence type="ECO:0000256" key="5">
    <source>
        <dbReference type="ARBA" id="ARBA00022801"/>
    </source>
</evidence>
<name>A0AAV5W7E4_9BILA</name>
<keyword evidence="6" id="KW-0862">Zinc</keyword>
<dbReference type="InterPro" id="IPR032466">
    <property type="entry name" value="Metal_Hydrolase"/>
</dbReference>
<dbReference type="GO" id="GO:0005829">
    <property type="term" value="C:cytosol"/>
    <property type="evidence" value="ECO:0007669"/>
    <property type="project" value="TreeGrafter"/>
</dbReference>
<organism evidence="8 9">
    <name type="scientific">Pristionchus fissidentatus</name>
    <dbReference type="NCBI Taxonomy" id="1538716"/>
    <lineage>
        <taxon>Eukaryota</taxon>
        <taxon>Metazoa</taxon>
        <taxon>Ecdysozoa</taxon>
        <taxon>Nematoda</taxon>
        <taxon>Chromadorea</taxon>
        <taxon>Rhabditida</taxon>
        <taxon>Rhabditina</taxon>
        <taxon>Diplogasteromorpha</taxon>
        <taxon>Diplogasteroidea</taxon>
        <taxon>Neodiplogasteridae</taxon>
        <taxon>Pristionchus</taxon>
    </lineage>
</organism>
<dbReference type="Proteomes" id="UP001432322">
    <property type="component" value="Unassembled WGS sequence"/>
</dbReference>